<dbReference type="Proteomes" id="UP001198571">
    <property type="component" value="Unassembled WGS sequence"/>
</dbReference>
<keyword evidence="2" id="KW-0378">Hydrolase</keyword>
<name>A0ABS8CLE3_9RHOB</name>
<dbReference type="PANTHER" id="PTHR43798:SF33">
    <property type="entry name" value="HYDROLASE, PUTATIVE (AFU_ORTHOLOGUE AFUA_2G14860)-RELATED"/>
    <property type="match status" value="1"/>
</dbReference>
<keyword evidence="3" id="KW-1185">Reference proteome</keyword>
<comment type="caution">
    <text evidence="2">The sequence shown here is derived from an EMBL/GenBank/DDBJ whole genome shotgun (WGS) entry which is preliminary data.</text>
</comment>
<organism evidence="2 3">
    <name type="scientific">Pseudogemmobacter faecipullorum</name>
    <dbReference type="NCBI Taxonomy" id="2755041"/>
    <lineage>
        <taxon>Bacteria</taxon>
        <taxon>Pseudomonadati</taxon>
        <taxon>Pseudomonadota</taxon>
        <taxon>Alphaproteobacteria</taxon>
        <taxon>Rhodobacterales</taxon>
        <taxon>Paracoccaceae</taxon>
        <taxon>Pseudogemmobacter</taxon>
    </lineage>
</organism>
<dbReference type="RefSeq" id="WP_226935117.1">
    <property type="nucleotide sequence ID" value="NZ_JACDXX010000007.1"/>
</dbReference>
<evidence type="ECO:0000313" key="2">
    <source>
        <dbReference type="EMBL" id="MCB5410212.1"/>
    </source>
</evidence>
<feature type="domain" description="AB hydrolase-1" evidence="1">
    <location>
        <begin position="23"/>
        <end position="241"/>
    </location>
</feature>
<dbReference type="EMBL" id="JACDXX010000007">
    <property type="protein sequence ID" value="MCB5410212.1"/>
    <property type="molecule type" value="Genomic_DNA"/>
</dbReference>
<dbReference type="InterPro" id="IPR050266">
    <property type="entry name" value="AB_hydrolase_sf"/>
</dbReference>
<dbReference type="PANTHER" id="PTHR43798">
    <property type="entry name" value="MONOACYLGLYCEROL LIPASE"/>
    <property type="match status" value="1"/>
</dbReference>
<dbReference type="GO" id="GO:0016787">
    <property type="term" value="F:hydrolase activity"/>
    <property type="evidence" value="ECO:0007669"/>
    <property type="project" value="UniProtKB-KW"/>
</dbReference>
<sequence>MPLIYLPELRLHAHVTGPENGAPLLLIHGLGQDHQLWQSLCDRLPGHRILSYDLRGHGASDCPPAPYSMGSLIRDAERLCEHIGLKETVVIGHGLGGLVAQGLAVKRLDLVRGLVLSHTAARIGFSSQWQDRIAKIREGGMAALHDQVMERWFGRAWRDAPGLEAVSARFLATPAEGWAGCAAALSGSDFYQTTATLRLPCLALAGTGDGATPADLVRETAELIPGHRFGLIRGADHLPMLGRADEYANAIKTFLSEIGHI</sequence>
<dbReference type="Gene3D" id="3.40.50.1820">
    <property type="entry name" value="alpha/beta hydrolase"/>
    <property type="match status" value="1"/>
</dbReference>
<dbReference type="InterPro" id="IPR029058">
    <property type="entry name" value="AB_hydrolase_fold"/>
</dbReference>
<proteinExistence type="predicted"/>
<evidence type="ECO:0000313" key="3">
    <source>
        <dbReference type="Proteomes" id="UP001198571"/>
    </source>
</evidence>
<dbReference type="InterPro" id="IPR000073">
    <property type="entry name" value="AB_hydrolase_1"/>
</dbReference>
<dbReference type="PRINTS" id="PR00111">
    <property type="entry name" value="ABHYDROLASE"/>
</dbReference>
<accession>A0ABS8CLE3</accession>
<evidence type="ECO:0000259" key="1">
    <source>
        <dbReference type="Pfam" id="PF00561"/>
    </source>
</evidence>
<reference evidence="2 3" key="1">
    <citation type="submission" date="2020-07" db="EMBL/GenBank/DDBJ databases">
        <title>Pseudogemmobacter sp. nov., isolated from poultry manure in Taiwan.</title>
        <authorList>
            <person name="Lin S.-Y."/>
            <person name="Tang Y.-S."/>
            <person name="Young C.-C."/>
        </authorList>
    </citation>
    <scope>NUCLEOTIDE SEQUENCE [LARGE SCALE GENOMIC DNA]</scope>
    <source>
        <strain evidence="2 3">CC-YST710</strain>
    </source>
</reference>
<dbReference type="Pfam" id="PF00561">
    <property type="entry name" value="Abhydrolase_1"/>
    <property type="match status" value="1"/>
</dbReference>
<dbReference type="SUPFAM" id="SSF53474">
    <property type="entry name" value="alpha/beta-Hydrolases"/>
    <property type="match status" value="1"/>
</dbReference>
<protein>
    <submittedName>
        <fullName evidence="2">Alpha/beta fold hydrolase</fullName>
    </submittedName>
</protein>
<gene>
    <name evidence="2" type="ORF">H0485_09395</name>
</gene>